<gene>
    <name evidence="8" type="ORF">EI293_19525</name>
</gene>
<dbReference type="SUPFAM" id="SSF48452">
    <property type="entry name" value="TPR-like"/>
    <property type="match status" value="1"/>
</dbReference>
<evidence type="ECO:0000256" key="5">
    <source>
        <dbReference type="ARBA" id="ARBA00023237"/>
    </source>
</evidence>
<protein>
    <submittedName>
        <fullName evidence="8">RagB/SusD family nutrient uptake outer membrane protein</fullName>
    </submittedName>
</protein>
<evidence type="ECO:0000256" key="3">
    <source>
        <dbReference type="ARBA" id="ARBA00022729"/>
    </source>
</evidence>
<dbReference type="InterPro" id="IPR011990">
    <property type="entry name" value="TPR-like_helical_dom_sf"/>
</dbReference>
<organism evidence="8 9">
    <name type="scientific">Hymenobacter perfusus</name>
    <dbReference type="NCBI Taxonomy" id="1236770"/>
    <lineage>
        <taxon>Bacteria</taxon>
        <taxon>Pseudomonadati</taxon>
        <taxon>Bacteroidota</taxon>
        <taxon>Cytophagia</taxon>
        <taxon>Cytophagales</taxon>
        <taxon>Hymenobacteraceae</taxon>
        <taxon>Hymenobacter</taxon>
    </lineage>
</organism>
<dbReference type="OrthoDB" id="9792139at2"/>
<keyword evidence="9" id="KW-1185">Reference proteome</keyword>
<evidence type="ECO:0000259" key="6">
    <source>
        <dbReference type="Pfam" id="PF07980"/>
    </source>
</evidence>
<proteinExistence type="inferred from homology"/>
<keyword evidence="4" id="KW-0472">Membrane</keyword>
<keyword evidence="3" id="KW-0732">Signal</keyword>
<evidence type="ECO:0000313" key="8">
    <source>
        <dbReference type="EMBL" id="RSK40192.1"/>
    </source>
</evidence>
<dbReference type="CDD" id="cd08977">
    <property type="entry name" value="SusD"/>
    <property type="match status" value="1"/>
</dbReference>
<comment type="similarity">
    <text evidence="2">Belongs to the SusD family.</text>
</comment>
<dbReference type="Pfam" id="PF07980">
    <property type="entry name" value="SusD_RagB"/>
    <property type="match status" value="1"/>
</dbReference>
<evidence type="ECO:0000256" key="4">
    <source>
        <dbReference type="ARBA" id="ARBA00023136"/>
    </source>
</evidence>
<dbReference type="Proteomes" id="UP000270291">
    <property type="component" value="Unassembled WGS sequence"/>
</dbReference>
<reference evidence="8 9" key="1">
    <citation type="submission" date="2018-12" db="EMBL/GenBank/DDBJ databases">
        <authorList>
            <person name="Feng G."/>
            <person name="Zhu H."/>
        </authorList>
    </citation>
    <scope>NUCLEOTIDE SEQUENCE [LARGE SCALE GENOMIC DNA]</scope>
    <source>
        <strain evidence="8 9">LMG 26000</strain>
    </source>
</reference>
<comment type="subcellular location">
    <subcellularLocation>
        <location evidence="1">Cell outer membrane</location>
    </subcellularLocation>
</comment>
<feature type="domain" description="RagB/SusD" evidence="6">
    <location>
        <begin position="351"/>
        <end position="519"/>
    </location>
</feature>
<evidence type="ECO:0000256" key="2">
    <source>
        <dbReference type="ARBA" id="ARBA00006275"/>
    </source>
</evidence>
<evidence type="ECO:0000259" key="7">
    <source>
        <dbReference type="Pfam" id="PF14322"/>
    </source>
</evidence>
<dbReference type="EMBL" id="RWIU01000008">
    <property type="protein sequence ID" value="RSK40192.1"/>
    <property type="molecule type" value="Genomic_DNA"/>
</dbReference>
<feature type="domain" description="SusD-like N-terminal" evidence="7">
    <location>
        <begin position="84"/>
        <end position="235"/>
    </location>
</feature>
<evidence type="ECO:0000313" key="9">
    <source>
        <dbReference type="Proteomes" id="UP000270291"/>
    </source>
</evidence>
<comment type="caution">
    <text evidence="8">The sequence shown here is derived from an EMBL/GenBank/DDBJ whole genome shotgun (WGS) entry which is preliminary data.</text>
</comment>
<dbReference type="AlphaFoldDB" id="A0A428K169"/>
<dbReference type="InterPro" id="IPR012944">
    <property type="entry name" value="SusD_RagB_dom"/>
</dbReference>
<name>A0A428K169_9BACT</name>
<dbReference type="Pfam" id="PF14322">
    <property type="entry name" value="SusD-like_3"/>
    <property type="match status" value="1"/>
</dbReference>
<accession>A0A428K169</accession>
<dbReference type="Gene3D" id="1.25.40.390">
    <property type="match status" value="1"/>
</dbReference>
<dbReference type="GO" id="GO:0009279">
    <property type="term" value="C:cell outer membrane"/>
    <property type="evidence" value="ECO:0007669"/>
    <property type="project" value="UniProtKB-SubCell"/>
</dbReference>
<evidence type="ECO:0000256" key="1">
    <source>
        <dbReference type="ARBA" id="ARBA00004442"/>
    </source>
</evidence>
<keyword evidence="5" id="KW-0998">Cell outer membrane</keyword>
<sequence length="519" mass="55371">MAGCEVTDLQPKDALPEGDAFSSPANIALAVTGVYDAAQSGFYDPLNGTALGVRGYPFGAAATELDDIRGEDVVDIAGFFGIVYSNQITPSSPNIVNMWSTLYALINQANITIEGVRTATANGVIPIATANAYEGEARFLRALSYHQLLMNFARPYADGQGSSPGVPYRETALNSITKIEAAKAQGRNTVAEVYTKMLEDLQFAEDNLPATRLGGAKVTRATKGAAIALKQRIRLHQGNYPAAVTEGNKLISAAAPFTSSSAFGSFALAETPQAAFPGGVNTTAENVFSIENSSDDNASVNGALPSMFGSDAPVPVGIAARGLISISPILYNASFWTCNDLRRTELTQSNGTRYFTRKYRDALTRSDFAPIIRYAEVLLNQAEAEARSGNTSRALLLLNAVRNRAVVNPAERYTAASFATPNALIGAILNERRIELVGEGFRWDDIHRLSVDPVFKTDGIPRKYANSQAVLANYNCQAATSVAGATAPVGYTNTRFLWPIPSLEVANNPTLASQQNPGY</sequence>
<dbReference type="InterPro" id="IPR033985">
    <property type="entry name" value="SusD-like_N"/>
</dbReference>